<evidence type="ECO:0000313" key="2">
    <source>
        <dbReference type="EMBL" id="ANO31881.1"/>
    </source>
</evidence>
<dbReference type="InterPro" id="IPR007445">
    <property type="entry name" value="PilO"/>
</dbReference>
<keyword evidence="1" id="KW-1133">Transmembrane helix</keyword>
<name>A0AAN1CQV6_9VIBR</name>
<dbReference type="Proteomes" id="UP000092018">
    <property type="component" value="Chromosome 1"/>
</dbReference>
<gene>
    <name evidence="2" type="ORF">A6E01_01080</name>
</gene>
<evidence type="ECO:0000313" key="3">
    <source>
        <dbReference type="Proteomes" id="UP000092018"/>
    </source>
</evidence>
<evidence type="ECO:0000256" key="1">
    <source>
        <dbReference type="SAM" id="Phobius"/>
    </source>
</evidence>
<dbReference type="EMBL" id="CP016177">
    <property type="protein sequence ID" value="ANO31881.1"/>
    <property type="molecule type" value="Genomic_DNA"/>
</dbReference>
<dbReference type="Gene3D" id="3.30.70.60">
    <property type="match status" value="1"/>
</dbReference>
<keyword evidence="1" id="KW-0812">Transmembrane</keyword>
<proteinExistence type="predicted"/>
<dbReference type="AlphaFoldDB" id="A0AAN1CQV6"/>
<reference evidence="2 3" key="1">
    <citation type="submission" date="2016-06" db="EMBL/GenBank/DDBJ databases">
        <title>Adaptive Radiation by Waves of Gene Transfer Leads to Fine-Scale Resource Partitioning in Marine Microbes.</title>
        <authorList>
            <person name="Hehemann J.-H."/>
            <person name="Arevalo P."/>
            <person name="Datta M.S."/>
            <person name="Yu X."/>
            <person name="Corzett C."/>
            <person name="Henschel A."/>
            <person name="Preheim S.P."/>
            <person name="Timberlake S."/>
            <person name="Alm E.J."/>
            <person name="Polz M.F."/>
        </authorList>
    </citation>
    <scope>NUCLEOTIDE SEQUENCE [LARGE SCALE GENOMIC DNA]</scope>
    <source>
        <strain evidence="2 3">FF50</strain>
    </source>
</reference>
<dbReference type="GO" id="GO:0043683">
    <property type="term" value="P:type IV pilus assembly"/>
    <property type="evidence" value="ECO:0007669"/>
    <property type="project" value="InterPro"/>
</dbReference>
<dbReference type="InterPro" id="IPR014717">
    <property type="entry name" value="Transl_elong_EF1B/ribsomal_bS6"/>
</dbReference>
<protein>
    <submittedName>
        <fullName evidence="2">Uncharacterized protein</fullName>
    </submittedName>
</protein>
<feature type="transmembrane region" description="Helical" evidence="1">
    <location>
        <begin position="20"/>
        <end position="39"/>
    </location>
</feature>
<sequence length="186" mass="21810">MSWLLFYDWRRLFQLPTKWVNTFGLAMAVIIGGILWSVWGQHNKAIQAQLLDELALQQQSHLMYLRKLKQLDDQKIDYRDRYRKLAVSVPNPQSKTVVFNYLSSGLTDSSMEISSWQWEQQQHSQHLVVDLKGNFSEIAQFLRRCIRFSEVVTIKELSLSRHSVDTTKIDGRLRLSFFTVESAESQ</sequence>
<dbReference type="GO" id="GO:0043107">
    <property type="term" value="P:type IV pilus-dependent motility"/>
    <property type="evidence" value="ECO:0007669"/>
    <property type="project" value="InterPro"/>
</dbReference>
<dbReference type="Pfam" id="PF04350">
    <property type="entry name" value="PilO"/>
    <property type="match status" value="1"/>
</dbReference>
<accession>A0AAN1CQV6</accession>
<keyword evidence="1" id="KW-0472">Membrane</keyword>
<organism evidence="2 3">
    <name type="scientific">Vibrio breoganii</name>
    <dbReference type="NCBI Taxonomy" id="553239"/>
    <lineage>
        <taxon>Bacteria</taxon>
        <taxon>Pseudomonadati</taxon>
        <taxon>Pseudomonadota</taxon>
        <taxon>Gammaproteobacteria</taxon>
        <taxon>Vibrionales</taxon>
        <taxon>Vibrionaceae</taxon>
        <taxon>Vibrio</taxon>
    </lineage>
</organism>
<dbReference type="KEGG" id="vbr:A6E01_01080"/>